<gene>
    <name evidence="2" type="ORF">CCUS01_08191</name>
</gene>
<dbReference type="EMBL" id="MPDP01000266">
    <property type="protein sequence ID" value="KAK1463777.1"/>
    <property type="molecule type" value="Genomic_DNA"/>
</dbReference>
<proteinExistence type="predicted"/>
<evidence type="ECO:0000313" key="2">
    <source>
        <dbReference type="EMBL" id="KAK1463777.1"/>
    </source>
</evidence>
<evidence type="ECO:0000313" key="3">
    <source>
        <dbReference type="Proteomes" id="UP001239213"/>
    </source>
</evidence>
<organism evidence="2 3">
    <name type="scientific">Colletotrichum cuscutae</name>
    <dbReference type="NCBI Taxonomy" id="1209917"/>
    <lineage>
        <taxon>Eukaryota</taxon>
        <taxon>Fungi</taxon>
        <taxon>Dikarya</taxon>
        <taxon>Ascomycota</taxon>
        <taxon>Pezizomycotina</taxon>
        <taxon>Sordariomycetes</taxon>
        <taxon>Hypocreomycetidae</taxon>
        <taxon>Glomerellales</taxon>
        <taxon>Glomerellaceae</taxon>
        <taxon>Colletotrichum</taxon>
        <taxon>Colletotrichum acutatum species complex</taxon>
    </lineage>
</organism>
<protein>
    <submittedName>
        <fullName evidence="2">Uncharacterized protein</fullName>
    </submittedName>
</protein>
<reference evidence="2" key="1">
    <citation type="submission" date="2016-11" db="EMBL/GenBank/DDBJ databases">
        <title>The genome sequence of Colletotrichum cuscutae.</title>
        <authorList>
            <person name="Baroncelli R."/>
        </authorList>
    </citation>
    <scope>NUCLEOTIDE SEQUENCE</scope>
    <source>
        <strain evidence="2">IMI 304802</strain>
    </source>
</reference>
<dbReference type="AlphaFoldDB" id="A0AAI9XWY2"/>
<accession>A0AAI9XWY2</accession>
<evidence type="ECO:0000256" key="1">
    <source>
        <dbReference type="SAM" id="MobiDB-lite"/>
    </source>
</evidence>
<keyword evidence="3" id="KW-1185">Reference proteome</keyword>
<comment type="caution">
    <text evidence="2">The sequence shown here is derived from an EMBL/GenBank/DDBJ whole genome shotgun (WGS) entry which is preliminary data.</text>
</comment>
<feature type="region of interest" description="Disordered" evidence="1">
    <location>
        <begin position="53"/>
        <end position="81"/>
    </location>
</feature>
<name>A0AAI9XWY2_9PEZI</name>
<dbReference type="Proteomes" id="UP001239213">
    <property type="component" value="Unassembled WGS sequence"/>
</dbReference>
<sequence>MRVSDLQVDVRGVDNNWAAGRRFDSDSDRATATDGEGSSLKLKVDIILNDGDEGISDATGGKLSQVGGSQGGGEEKLKSIH</sequence>